<dbReference type="Gene3D" id="1.10.260.40">
    <property type="entry name" value="lambda repressor-like DNA-binding domains"/>
    <property type="match status" value="1"/>
</dbReference>
<name>A0A1T0CPC0_9GAMM</name>
<dbReference type="Proteomes" id="UP000190683">
    <property type="component" value="Unassembled WGS sequence"/>
</dbReference>
<accession>A0A1T0CPC0</accession>
<dbReference type="GO" id="GO:0003677">
    <property type="term" value="F:DNA binding"/>
    <property type="evidence" value="ECO:0007669"/>
    <property type="project" value="InterPro"/>
</dbReference>
<evidence type="ECO:0000313" key="4">
    <source>
        <dbReference type="Proteomes" id="UP000190683"/>
    </source>
</evidence>
<dbReference type="STRING" id="573983.B0681_08745"/>
<dbReference type="CDD" id="cd00093">
    <property type="entry name" value="HTH_XRE"/>
    <property type="match status" value="1"/>
</dbReference>
<evidence type="ECO:0000256" key="1">
    <source>
        <dbReference type="SAM" id="Coils"/>
    </source>
</evidence>
<evidence type="ECO:0000259" key="2">
    <source>
        <dbReference type="PROSITE" id="PS50943"/>
    </source>
</evidence>
<evidence type="ECO:0000313" key="3">
    <source>
        <dbReference type="EMBL" id="OOS24031.1"/>
    </source>
</evidence>
<keyword evidence="1" id="KW-0175">Coiled coil</keyword>
<feature type="coiled-coil region" evidence="1">
    <location>
        <begin position="90"/>
        <end position="117"/>
    </location>
</feature>
<dbReference type="EMBL" id="MUYV01000011">
    <property type="protein sequence ID" value="OOS24031.1"/>
    <property type="molecule type" value="Genomic_DNA"/>
</dbReference>
<dbReference type="SUPFAM" id="SSF47413">
    <property type="entry name" value="lambda repressor-like DNA-binding domains"/>
    <property type="match status" value="1"/>
</dbReference>
<sequence length="205" mass="23156">MIFCATLSQTSKFAKIMTYKIIIDGATSQAINDKATAYANYRAVCRDYANKPKKVELVQDGSVLSAKAPHMMLRDSNDVFSANDVLCQAMQTLGINIKDLKDKIKTSELKLSNSRIDGWIRPSDDRHFVQMHNDELMAVIKLLLSDTVAMIKSPENIAALRKKLGLTQSQLAEKFGLKSGFRQVARWESGEQEMPDAKWQKMQYF</sequence>
<dbReference type="PROSITE" id="PS50943">
    <property type="entry name" value="HTH_CROC1"/>
    <property type="match status" value="1"/>
</dbReference>
<proteinExistence type="predicted"/>
<reference evidence="3 4" key="1">
    <citation type="submission" date="2017-02" db="EMBL/GenBank/DDBJ databases">
        <title>Draft genome sequence of Moraxella porci CCUG 54912T type strain.</title>
        <authorList>
            <person name="Salva-Serra F."/>
            <person name="Engstrom-Jakobsson H."/>
            <person name="Thorell K."/>
            <person name="Jaen-Luchoro D."/>
            <person name="Gonzales-Siles L."/>
            <person name="Karlsson R."/>
            <person name="Yazdan S."/>
            <person name="Boulund F."/>
            <person name="Johnning A."/>
            <person name="Engstrand L."/>
            <person name="Kristiansson E."/>
            <person name="Moore E."/>
        </authorList>
    </citation>
    <scope>NUCLEOTIDE SEQUENCE [LARGE SCALE GENOMIC DNA]</scope>
    <source>
        <strain evidence="3 4">CCUG 54912</strain>
    </source>
</reference>
<comment type="caution">
    <text evidence="3">The sequence shown here is derived from an EMBL/GenBank/DDBJ whole genome shotgun (WGS) entry which is preliminary data.</text>
</comment>
<dbReference type="Pfam" id="PF01381">
    <property type="entry name" value="HTH_3"/>
    <property type="match status" value="1"/>
</dbReference>
<feature type="domain" description="HTH cro/C1-type" evidence="2">
    <location>
        <begin position="157"/>
        <end position="193"/>
    </location>
</feature>
<protein>
    <recommendedName>
        <fullName evidence="2">HTH cro/C1-type domain-containing protein</fullName>
    </recommendedName>
</protein>
<dbReference type="AlphaFoldDB" id="A0A1T0CPC0"/>
<dbReference type="InterPro" id="IPR010982">
    <property type="entry name" value="Lambda_DNA-bd_dom_sf"/>
</dbReference>
<dbReference type="InterPro" id="IPR001387">
    <property type="entry name" value="Cro/C1-type_HTH"/>
</dbReference>
<keyword evidence="4" id="KW-1185">Reference proteome</keyword>
<organism evidence="3 4">
    <name type="scientific">Moraxella porci DSM 25326</name>
    <dbReference type="NCBI Taxonomy" id="573983"/>
    <lineage>
        <taxon>Bacteria</taxon>
        <taxon>Pseudomonadati</taxon>
        <taxon>Pseudomonadota</taxon>
        <taxon>Gammaproteobacteria</taxon>
        <taxon>Moraxellales</taxon>
        <taxon>Moraxellaceae</taxon>
        <taxon>Moraxella</taxon>
    </lineage>
</organism>
<gene>
    <name evidence="3" type="ORF">B0681_08745</name>
</gene>